<sequence>MYLTLPQQPYAKVVAQVIKTPVQGVKNYEYHDTPD</sequence>
<dbReference type="EMBL" id="GBXM01077114">
    <property type="protein sequence ID" value="JAH31463.1"/>
    <property type="molecule type" value="Transcribed_RNA"/>
</dbReference>
<dbReference type="AlphaFoldDB" id="A0A0E9RT67"/>
<protein>
    <submittedName>
        <fullName evidence="1">Uncharacterized protein</fullName>
    </submittedName>
</protein>
<accession>A0A0E9RT67</accession>
<evidence type="ECO:0000313" key="1">
    <source>
        <dbReference type="EMBL" id="JAH31463.1"/>
    </source>
</evidence>
<reference evidence="1" key="2">
    <citation type="journal article" date="2015" name="Fish Shellfish Immunol.">
        <title>Early steps in the European eel (Anguilla anguilla)-Vibrio vulnificus interaction in the gills: Role of the RtxA13 toxin.</title>
        <authorList>
            <person name="Callol A."/>
            <person name="Pajuelo D."/>
            <person name="Ebbesson L."/>
            <person name="Teles M."/>
            <person name="MacKenzie S."/>
            <person name="Amaro C."/>
        </authorList>
    </citation>
    <scope>NUCLEOTIDE SEQUENCE</scope>
</reference>
<organism evidence="1">
    <name type="scientific">Anguilla anguilla</name>
    <name type="common">European freshwater eel</name>
    <name type="synonym">Muraena anguilla</name>
    <dbReference type="NCBI Taxonomy" id="7936"/>
    <lineage>
        <taxon>Eukaryota</taxon>
        <taxon>Metazoa</taxon>
        <taxon>Chordata</taxon>
        <taxon>Craniata</taxon>
        <taxon>Vertebrata</taxon>
        <taxon>Euteleostomi</taxon>
        <taxon>Actinopterygii</taxon>
        <taxon>Neopterygii</taxon>
        <taxon>Teleostei</taxon>
        <taxon>Anguilliformes</taxon>
        <taxon>Anguillidae</taxon>
        <taxon>Anguilla</taxon>
    </lineage>
</organism>
<name>A0A0E9RT67_ANGAN</name>
<reference evidence="1" key="1">
    <citation type="submission" date="2014-11" db="EMBL/GenBank/DDBJ databases">
        <authorList>
            <person name="Amaro Gonzalez C."/>
        </authorList>
    </citation>
    <scope>NUCLEOTIDE SEQUENCE</scope>
</reference>
<proteinExistence type="predicted"/>